<evidence type="ECO:0000256" key="4">
    <source>
        <dbReference type="ARBA" id="ARBA00023098"/>
    </source>
</evidence>
<reference evidence="8" key="1">
    <citation type="submission" date="2017-02" db="EMBL/GenBank/DDBJ databases">
        <title>Parasitoid Jewel Wasp Mounts Multi-Pronged Neurochemical Attack to Hijack a Host Brain.</title>
        <authorList>
            <person name="Arvidson R.S."/>
            <person name="Kaiser M."/>
            <person name="Libersat F."/>
            <person name="Adams M.E."/>
        </authorList>
    </citation>
    <scope>NUCLEOTIDE SEQUENCE</scope>
    <source>
        <strain evidence="8">102</strain>
    </source>
</reference>
<dbReference type="SUPFAM" id="SSF48619">
    <property type="entry name" value="Phospholipase A2, PLA2"/>
    <property type="match status" value="1"/>
</dbReference>
<dbReference type="AlphaFoldDB" id="A0A1W6EVZ3"/>
<dbReference type="InterPro" id="IPR016090">
    <property type="entry name" value="PLA2-like_dom"/>
</dbReference>
<keyword evidence="5" id="KW-1015">Disulfide bond</keyword>
<evidence type="ECO:0000256" key="3">
    <source>
        <dbReference type="ARBA" id="ARBA00022963"/>
    </source>
</evidence>
<keyword evidence="3" id="KW-0442">Lipid degradation</keyword>
<organism evidence="8">
    <name type="scientific">Ampulex compressa</name>
    <name type="common">Emerald cockroach wasp</name>
    <dbReference type="NCBI Taxonomy" id="860918"/>
    <lineage>
        <taxon>Eukaryota</taxon>
        <taxon>Metazoa</taxon>
        <taxon>Ecdysozoa</taxon>
        <taxon>Arthropoda</taxon>
        <taxon>Hexapoda</taxon>
        <taxon>Insecta</taxon>
        <taxon>Pterygota</taxon>
        <taxon>Neoptera</taxon>
        <taxon>Endopterygota</taxon>
        <taxon>Hymenoptera</taxon>
        <taxon>Apocrita</taxon>
        <taxon>Aculeata</taxon>
        <taxon>Apoidea</taxon>
        <taxon>Ampulicidae</taxon>
        <taxon>Ampulicini</taxon>
        <taxon>Ampulex</taxon>
    </lineage>
</organism>
<dbReference type="Gene3D" id="1.20.90.10">
    <property type="entry name" value="Phospholipase A2 domain"/>
    <property type="match status" value="1"/>
</dbReference>
<comment type="cofactor">
    <cofactor evidence="1">
        <name>Ca(2+)</name>
        <dbReference type="ChEBI" id="CHEBI:29108"/>
    </cofactor>
</comment>
<dbReference type="EC" id="3.1.1.4" evidence="2"/>
<evidence type="ECO:0000259" key="7">
    <source>
        <dbReference type="Pfam" id="PF05826"/>
    </source>
</evidence>
<dbReference type="GO" id="GO:0004623">
    <property type="term" value="F:phospholipase A2 activity"/>
    <property type="evidence" value="ECO:0007669"/>
    <property type="project" value="UniProtKB-EC"/>
</dbReference>
<name>A0A1W6EVZ3_AMPCP</name>
<protein>
    <recommendedName>
        <fullName evidence="2">phospholipase A2</fullName>
        <ecNumber evidence="2">3.1.1.4</ecNumber>
    </recommendedName>
    <alternativeName>
        <fullName evidence="6">Phosphatidylcholine 2-acylhydrolase</fullName>
    </alternativeName>
</protein>
<dbReference type="Pfam" id="PF05826">
    <property type="entry name" value="Phospholip_A2_2"/>
    <property type="match status" value="1"/>
</dbReference>
<dbReference type="EMBL" id="KY563475">
    <property type="protein sequence ID" value="ARK19884.1"/>
    <property type="molecule type" value="mRNA"/>
</dbReference>
<proteinExistence type="evidence at transcript level"/>
<sequence length="178" mass="20573">MLWNPIGIYEIVVYLFVALPYNLGNALTVDELYDLSLSTRILVETGAVRWCFSSKGPRDQTELGLLHIIDSCCKSVVLCDDVIDTRQYKYGIYNNGSHTRRNCECDSMFYNCLKNVDDGTKLIAFAIKTMYHVRSPLCFFKLHDVDCINKYYDEKNNTYIHSGGGKYFCAKWYVSKFE</sequence>
<feature type="domain" description="Phospholipase A2-like central" evidence="7">
    <location>
        <begin position="48"/>
        <end position="139"/>
    </location>
</feature>
<evidence type="ECO:0000256" key="1">
    <source>
        <dbReference type="ARBA" id="ARBA00001913"/>
    </source>
</evidence>
<dbReference type="GO" id="GO:0006644">
    <property type="term" value="P:phospholipid metabolic process"/>
    <property type="evidence" value="ECO:0007669"/>
    <property type="project" value="InterPro"/>
</dbReference>
<dbReference type="GO" id="GO:0050482">
    <property type="term" value="P:arachidonate secretion"/>
    <property type="evidence" value="ECO:0007669"/>
    <property type="project" value="InterPro"/>
</dbReference>
<evidence type="ECO:0000256" key="2">
    <source>
        <dbReference type="ARBA" id="ARBA00013278"/>
    </source>
</evidence>
<accession>A0A1W6EVZ3</accession>
<dbReference type="PANTHER" id="PTHR12253">
    <property type="entry name" value="RH14732P"/>
    <property type="match status" value="1"/>
</dbReference>
<dbReference type="InterPro" id="IPR036444">
    <property type="entry name" value="PLipase_A2_dom_sf"/>
</dbReference>
<dbReference type="GO" id="GO:0016042">
    <property type="term" value="P:lipid catabolic process"/>
    <property type="evidence" value="ECO:0007669"/>
    <property type="project" value="UniProtKB-KW"/>
</dbReference>
<evidence type="ECO:0000313" key="8">
    <source>
        <dbReference type="EMBL" id="ARK19884.1"/>
    </source>
</evidence>
<evidence type="ECO:0000256" key="6">
    <source>
        <dbReference type="ARBA" id="ARBA00029903"/>
    </source>
</evidence>
<evidence type="ECO:0000256" key="5">
    <source>
        <dbReference type="ARBA" id="ARBA00023157"/>
    </source>
</evidence>
<keyword evidence="4" id="KW-0443">Lipid metabolism</keyword>